<dbReference type="Gene3D" id="3.30.450.20">
    <property type="entry name" value="PAS domain"/>
    <property type="match status" value="1"/>
</dbReference>
<dbReference type="NCBIfam" id="TIGR00229">
    <property type="entry name" value="sensory_box"/>
    <property type="match status" value="1"/>
</dbReference>
<keyword evidence="3" id="KW-1185">Reference proteome</keyword>
<dbReference type="PROSITE" id="PS50112">
    <property type="entry name" value="PAS"/>
    <property type="match status" value="1"/>
</dbReference>
<sequence>MFPDPSQDRFRTVFENSPLGQKIIDPDLVIRQANPAVLAMLGLTHPEELVGHQILEFTHPDYHAHWHDLQERLWKHKMPRFSLETCLVRADGSSF</sequence>
<accession>A0ABP7R1U7</accession>
<reference evidence="3" key="1">
    <citation type="journal article" date="2019" name="Int. J. Syst. Evol. Microbiol.">
        <title>The Global Catalogue of Microorganisms (GCM) 10K type strain sequencing project: providing services to taxonomists for standard genome sequencing and annotation.</title>
        <authorList>
            <consortium name="The Broad Institute Genomics Platform"/>
            <consortium name="The Broad Institute Genome Sequencing Center for Infectious Disease"/>
            <person name="Wu L."/>
            <person name="Ma J."/>
        </authorList>
    </citation>
    <scope>NUCLEOTIDE SEQUENCE [LARGE SCALE GENOMIC DNA]</scope>
    <source>
        <strain evidence="3">JCM 17217</strain>
    </source>
</reference>
<proteinExistence type="predicted"/>
<dbReference type="SUPFAM" id="SSF55785">
    <property type="entry name" value="PYP-like sensor domain (PAS domain)"/>
    <property type="match status" value="1"/>
</dbReference>
<evidence type="ECO:0000259" key="1">
    <source>
        <dbReference type="PROSITE" id="PS50112"/>
    </source>
</evidence>
<name>A0ABP7R1U7_9BACT</name>
<comment type="caution">
    <text evidence="2">The sequence shown here is derived from an EMBL/GenBank/DDBJ whole genome shotgun (WGS) entry which is preliminary data.</text>
</comment>
<gene>
    <name evidence="2" type="ORF">GCM10022407_39030</name>
</gene>
<evidence type="ECO:0000313" key="3">
    <source>
        <dbReference type="Proteomes" id="UP001501556"/>
    </source>
</evidence>
<dbReference type="Pfam" id="PF13188">
    <property type="entry name" value="PAS_8"/>
    <property type="match status" value="1"/>
</dbReference>
<dbReference type="Proteomes" id="UP001501556">
    <property type="component" value="Unassembled WGS sequence"/>
</dbReference>
<organism evidence="2 3">
    <name type="scientific">Hymenobacter antarcticus</name>
    <dbReference type="NCBI Taxonomy" id="486270"/>
    <lineage>
        <taxon>Bacteria</taxon>
        <taxon>Pseudomonadati</taxon>
        <taxon>Bacteroidota</taxon>
        <taxon>Cytophagia</taxon>
        <taxon>Cytophagales</taxon>
        <taxon>Hymenobacteraceae</taxon>
        <taxon>Hymenobacter</taxon>
    </lineage>
</organism>
<dbReference type="CDD" id="cd00130">
    <property type="entry name" value="PAS"/>
    <property type="match status" value="1"/>
</dbReference>
<feature type="domain" description="PAS" evidence="1">
    <location>
        <begin position="6"/>
        <end position="61"/>
    </location>
</feature>
<dbReference type="EMBL" id="BAABDI010000041">
    <property type="protein sequence ID" value="GAA3990740.1"/>
    <property type="molecule type" value="Genomic_DNA"/>
</dbReference>
<dbReference type="InterPro" id="IPR000014">
    <property type="entry name" value="PAS"/>
</dbReference>
<evidence type="ECO:0000313" key="2">
    <source>
        <dbReference type="EMBL" id="GAA3990740.1"/>
    </source>
</evidence>
<dbReference type="InterPro" id="IPR035965">
    <property type="entry name" value="PAS-like_dom_sf"/>
</dbReference>
<protein>
    <recommendedName>
        <fullName evidence="1">PAS domain-containing protein</fullName>
    </recommendedName>
</protein>
<dbReference type="SMART" id="SM00091">
    <property type="entry name" value="PAS"/>
    <property type="match status" value="1"/>
</dbReference>